<keyword evidence="3 5" id="KW-0472">Membrane</keyword>
<feature type="transmembrane region" description="Helical" evidence="5">
    <location>
        <begin position="316"/>
        <end position="339"/>
    </location>
</feature>
<dbReference type="AlphaFoldDB" id="A0A8H3IR18"/>
<dbReference type="Proteomes" id="UP000664169">
    <property type="component" value="Unassembled WGS sequence"/>
</dbReference>
<gene>
    <name evidence="6" type="ORF">GOMPHAMPRED_003559</name>
</gene>
<evidence type="ECO:0000256" key="2">
    <source>
        <dbReference type="ARBA" id="ARBA00022989"/>
    </source>
</evidence>
<reference evidence="6" key="1">
    <citation type="submission" date="2021-03" db="EMBL/GenBank/DDBJ databases">
        <authorList>
            <person name="Tagirdzhanova G."/>
        </authorList>
    </citation>
    <scope>NUCLEOTIDE SEQUENCE</scope>
</reference>
<evidence type="ECO:0000256" key="4">
    <source>
        <dbReference type="SAM" id="MobiDB-lite"/>
    </source>
</evidence>
<feature type="transmembrane region" description="Helical" evidence="5">
    <location>
        <begin position="215"/>
        <end position="234"/>
    </location>
</feature>
<evidence type="ECO:0000256" key="3">
    <source>
        <dbReference type="ARBA" id="ARBA00023136"/>
    </source>
</evidence>
<organism evidence="6 7">
    <name type="scientific">Gomphillus americanus</name>
    <dbReference type="NCBI Taxonomy" id="1940652"/>
    <lineage>
        <taxon>Eukaryota</taxon>
        <taxon>Fungi</taxon>
        <taxon>Dikarya</taxon>
        <taxon>Ascomycota</taxon>
        <taxon>Pezizomycotina</taxon>
        <taxon>Lecanoromycetes</taxon>
        <taxon>OSLEUM clade</taxon>
        <taxon>Ostropomycetidae</taxon>
        <taxon>Ostropales</taxon>
        <taxon>Graphidaceae</taxon>
        <taxon>Gomphilloideae</taxon>
        <taxon>Gomphillus</taxon>
    </lineage>
</organism>
<sequence length="341" mass="35929">MEEPQESPAQRQARLRREKREKKILTGATSRLDKITSLSSGSNSSSSQQPTESPSSTTIPPPATTEPHFYPNPNPITASLPLQTRTQYPTTAAGSADVSATANGPTQAELEASMRELLRGAAPDTQARQQKLEAELQQEQQDPMLALLQQMMSASRPGQAAAAVADGSATAPSLGGTSFDGLPPGLAAMLGGGGAGGAGGGLGMEGEAIPAKNVYAWKIAHALFSLCLGMYILWTHSFSGTLSARMRVGGGDDVGSETARDARASVFWVFVTAELGLQGARYLLEGGAVEQGMVKSVAGFLPQPWKRRVELGSRYVGIWTTVVQDAFVVVFLLGVVAWWRG</sequence>
<feature type="region of interest" description="Disordered" evidence="4">
    <location>
        <begin position="1"/>
        <end position="80"/>
    </location>
</feature>
<accession>A0A8H3IR18</accession>
<feature type="compositionally biased region" description="Pro residues" evidence="4">
    <location>
        <begin position="59"/>
        <end position="74"/>
    </location>
</feature>
<protein>
    <submittedName>
        <fullName evidence="6">Uncharacterized protein</fullName>
    </submittedName>
</protein>
<dbReference type="PANTHER" id="PTHR28263">
    <property type="entry name" value="GOLGI TO ER TRAFFIC PROTEIN 2"/>
    <property type="match status" value="1"/>
</dbReference>
<dbReference type="PANTHER" id="PTHR28263:SF1">
    <property type="entry name" value="GOLGI TO ER TRAFFIC PROTEIN 2"/>
    <property type="match status" value="1"/>
</dbReference>
<name>A0A8H3IR18_9LECA</name>
<evidence type="ECO:0000313" key="6">
    <source>
        <dbReference type="EMBL" id="CAF9924230.1"/>
    </source>
</evidence>
<evidence type="ECO:0000256" key="1">
    <source>
        <dbReference type="ARBA" id="ARBA00022692"/>
    </source>
</evidence>
<keyword evidence="7" id="KW-1185">Reference proteome</keyword>
<dbReference type="Pfam" id="PF08690">
    <property type="entry name" value="GET2"/>
    <property type="match status" value="2"/>
</dbReference>
<dbReference type="InterPro" id="IPR028143">
    <property type="entry name" value="Get2/sif1"/>
</dbReference>
<evidence type="ECO:0000313" key="7">
    <source>
        <dbReference type="Proteomes" id="UP000664169"/>
    </source>
</evidence>
<dbReference type="EMBL" id="CAJPDQ010000021">
    <property type="protein sequence ID" value="CAF9924230.1"/>
    <property type="molecule type" value="Genomic_DNA"/>
</dbReference>
<evidence type="ECO:0000256" key="5">
    <source>
        <dbReference type="SAM" id="Phobius"/>
    </source>
</evidence>
<keyword evidence="1 5" id="KW-0812">Transmembrane</keyword>
<feature type="compositionally biased region" description="Low complexity" evidence="4">
    <location>
        <begin position="36"/>
        <end position="58"/>
    </location>
</feature>
<feature type="compositionally biased region" description="Basic residues" evidence="4">
    <location>
        <begin position="13"/>
        <end position="22"/>
    </location>
</feature>
<keyword evidence="2 5" id="KW-1133">Transmembrane helix</keyword>
<dbReference type="OrthoDB" id="5393181at2759"/>
<proteinExistence type="predicted"/>
<comment type="caution">
    <text evidence="6">The sequence shown here is derived from an EMBL/GenBank/DDBJ whole genome shotgun (WGS) entry which is preliminary data.</text>
</comment>
<dbReference type="GO" id="GO:0006890">
    <property type="term" value="P:retrograde vesicle-mediated transport, Golgi to endoplasmic reticulum"/>
    <property type="evidence" value="ECO:0007669"/>
    <property type="project" value="TreeGrafter"/>
</dbReference>